<dbReference type="InterPro" id="IPR045055">
    <property type="entry name" value="DNA2/NAM7-like"/>
</dbReference>
<protein>
    <submittedName>
        <fullName evidence="5">DUF4011 domain-containing protein</fullName>
    </submittedName>
</protein>
<dbReference type="Proteomes" id="UP000430508">
    <property type="component" value="Chromosome"/>
</dbReference>
<reference evidence="5 6" key="1">
    <citation type="submission" date="2019-12" db="EMBL/GenBank/DDBJ databases">
        <title>Sequence classification of anaerobic respiratory reductive dehalogenases: First we see many, then we see few.</title>
        <authorList>
            <person name="Molenda O."/>
            <person name="Puentes Jacome L.A."/>
            <person name="Cao X."/>
            <person name="Nesbo C.L."/>
            <person name="Tang S."/>
            <person name="Morson N."/>
            <person name="Patron J."/>
            <person name="Lomheim L."/>
            <person name="Wishart D.S."/>
            <person name="Edwards E.A."/>
        </authorList>
    </citation>
    <scope>NUCLEOTIDE SEQUENCE [LARGE SCALE GENOMIC DNA]</scope>
    <source>
        <strain evidence="5 6">12DCA</strain>
    </source>
</reference>
<dbReference type="InterPro" id="IPR027417">
    <property type="entry name" value="P-loop_NTPase"/>
</dbReference>
<dbReference type="FunFam" id="3.40.50.300:FF:002063">
    <property type="entry name" value="DNA helicase related protein"/>
    <property type="match status" value="1"/>
</dbReference>
<dbReference type="Gene3D" id="3.40.50.300">
    <property type="entry name" value="P-loop containing nucleotide triphosphate hydrolases"/>
    <property type="match status" value="3"/>
</dbReference>
<evidence type="ECO:0000313" key="5">
    <source>
        <dbReference type="EMBL" id="QHA01463.1"/>
    </source>
</evidence>
<organism evidence="5 6">
    <name type="scientific">Dehalobacter restrictus</name>
    <dbReference type="NCBI Taxonomy" id="55583"/>
    <lineage>
        <taxon>Bacteria</taxon>
        <taxon>Bacillati</taxon>
        <taxon>Bacillota</taxon>
        <taxon>Clostridia</taxon>
        <taxon>Eubacteriales</taxon>
        <taxon>Desulfitobacteriaceae</taxon>
        <taxon>Dehalobacter</taxon>
    </lineage>
</organism>
<dbReference type="CDD" id="cd18808">
    <property type="entry name" value="SF1_C_Upf1"/>
    <property type="match status" value="1"/>
</dbReference>
<sequence length="1676" mass="191071">MPNIDQKLETWKNKLLDLGKRNRLLNYRDSKRSNLRIQKPSIIDLWDSFVVNENPIEFPYYDEDQVSLLSDEQENSLERNVMTNQAIKDQQKTLRNLREKAKTAMEEQGVNTLYLSFGFLKWSEDLNSEQYFLSPIILVPVTLTLESITSPYVLSLHEDEITFNPTLAFKMSNDFGIELPEFDAEESLSDYFSKVNLLIKTNRWEVVYETGLSLLSFLKINMYRDLEIHKDKIKGHPIVRALTGDTTALDSTYEDVNDFDHDAHTLPSEIFQVVDADSSQQDAVLLAKKGVSFVLQGPPGTGKSQTITNIIAECLACGKKVLFVSEKMAALEVVRKRLSYAGLNDFCLTLHSYKANKKDVLEQLSSVLNLSRQRANLSDEAYQKLDLLQEDKQKLNEYAQQIFTVVEPLGKTIYQVNGELANLESYENIIFSLENIANTTPQKFNQYINLLTQFATTIGKMSDDYKANPWNNAHVTAVTNELSHDIGAYLSKLLPKIKAAIAIYDCIFTDLQLDHKPSFTGLSEIISILNIAKLSPKVPFNWLVGEDIAPLWNEVDKFSMLKISYKNTQNELSSIYNELTANNPEILLSEPNELFSLAQVNTEIGKLDATISNTYCYSVWNHGDFPKAQALFDTAKQNIENILGLRNKLLLTFEREIFDVDFRAMLSRFKTDYTSFLKIFKGQYRADKKTIKGLYKQIVKKVSDDEIIEVLTSLRALDEASIWLIENNQMLAQTFGEHYSGESTDLTSLTKLIKAFNFILQSKDTLSVLTSLANTLEECDADLKRHYDFLYKGMNTDWSNILSSLNWANDFRKICENHKVSTDFIKNICTNESKINLCAKYLADLTNAMADMSTEFSWFLDIFENKDDIKDLGMSPLYDRVTRCMNGLSLLEEWIDFRNARTNCQNEGLADYITKIEELHIDATLIIPMFKKRFYRLWLDVILPQYPAILNFRRRVQENTIDEFSRLDKLQFEIAKARIKKKLIDSLPSFERFTSGVDELSILKRELGKQRRIMPIRKLFRAIPNLLLTLKPCLMMSPLSVSLFLEAESYDFDTIIFDEASQVCTENAIGAISRGKQVVIAGDSKQLPPTNFFMSSTSDADFDTDVDDDDEYDDANAYESILDEAGLLPERTLLWHYRSRHEHLIAFSNAKIYKNNLITFPANVDKVPHNGVEYIYVSNGYYDRGGKKGNMIEAKRIGELVFDHFRRFPNRSLGVIAFGEVQQQAIDTVIRQMRKENQQYESFFNEDNDEAFFIKNLENVQGDERDTIIFSIGYAKDATGKFAMNFGPLTKDGGERRLNVAITRAKHNVKLVGSILPTDIEVERITREGPKLLRSYIDFAMNGPSVLLREITESDVIEHDSPFEAAVYNYLDRKGYKLATQVGCSGYRIDMAVKHPTISGQYVVGIECDGAAYHSARTARERDRLRQAVLEDMGWKIHRIWSTDWIKDPVSEGQKLIDAIESAINNYAEVNEPDPQMPLSQAESEFLSINEKESTTPSSDNIVNPYGFENQASTDFSSLPRNASGYLSMGDCIKAVVDNEYPIHYELLCKNLAPLLGNEKATVKVRREVDYALKSLKGVVRKGDFFYPSSYTRVIPKATGNTRPINYINTDELAEAMLVIVSNSYGILKDSLLQSTAREYGFARSGEKIQVMLQKAYEFLLKSGRAKEIDGKVVAV</sequence>
<dbReference type="PANTHER" id="PTHR10887">
    <property type="entry name" value="DNA2/NAM7 HELICASE FAMILY"/>
    <property type="match status" value="1"/>
</dbReference>
<evidence type="ECO:0000256" key="1">
    <source>
        <dbReference type="SAM" id="Coils"/>
    </source>
</evidence>
<feature type="domain" description="DNA2/NAM7 helicase helicase" evidence="2">
    <location>
        <begin position="1048"/>
        <end position="1090"/>
    </location>
</feature>
<gene>
    <name evidence="5" type="ORF">GQ588_12835</name>
</gene>
<dbReference type="FunFam" id="3.40.960.10:FF:000002">
    <property type="entry name" value="DNA helicase related protein"/>
    <property type="match status" value="1"/>
</dbReference>
<dbReference type="SUPFAM" id="SSF52980">
    <property type="entry name" value="Restriction endonuclease-like"/>
    <property type="match status" value="1"/>
</dbReference>
<dbReference type="InterPro" id="IPR025103">
    <property type="entry name" value="DUF4011"/>
</dbReference>
<dbReference type="Gene3D" id="3.40.960.10">
    <property type="entry name" value="VSR Endonuclease"/>
    <property type="match status" value="1"/>
</dbReference>
<feature type="domain" description="DNA2/NAM7 helicase-like C-terminal" evidence="3">
    <location>
        <begin position="1131"/>
        <end position="1314"/>
    </location>
</feature>
<proteinExistence type="predicted"/>
<evidence type="ECO:0000259" key="4">
    <source>
        <dbReference type="Pfam" id="PF18741"/>
    </source>
</evidence>
<feature type="domain" description="Restriction endonuclease type II-like" evidence="4">
    <location>
        <begin position="1363"/>
        <end position="1460"/>
    </location>
</feature>
<dbReference type="InterPro" id="IPR041677">
    <property type="entry name" value="DNA2/NAM7_AAA_11"/>
</dbReference>
<dbReference type="InterPro" id="IPR041679">
    <property type="entry name" value="DNA2/NAM7-like_C"/>
</dbReference>
<evidence type="ECO:0000259" key="3">
    <source>
        <dbReference type="Pfam" id="PF13087"/>
    </source>
</evidence>
<dbReference type="PANTHER" id="PTHR10887:SF530">
    <property type="entry name" value="SUPERFAMILY I DNA HELICASES"/>
    <property type="match status" value="1"/>
</dbReference>
<dbReference type="InterPro" id="IPR047187">
    <property type="entry name" value="SF1_C_Upf1"/>
</dbReference>
<dbReference type="Pfam" id="PF13087">
    <property type="entry name" value="AAA_12"/>
    <property type="match status" value="1"/>
</dbReference>
<dbReference type="Pfam" id="PF18741">
    <property type="entry name" value="MTES_1575"/>
    <property type="match status" value="1"/>
</dbReference>
<dbReference type="Pfam" id="PF13086">
    <property type="entry name" value="AAA_11"/>
    <property type="match status" value="2"/>
</dbReference>
<dbReference type="RefSeq" id="WP_158208527.1">
    <property type="nucleotide sequence ID" value="NZ_CP046996.1"/>
</dbReference>
<evidence type="ECO:0000259" key="2">
    <source>
        <dbReference type="Pfam" id="PF13086"/>
    </source>
</evidence>
<evidence type="ECO:0000313" key="6">
    <source>
        <dbReference type="Proteomes" id="UP000430508"/>
    </source>
</evidence>
<accession>A0A857DKX4</accession>
<dbReference type="InterPro" id="IPR049468">
    <property type="entry name" value="Restrct_endonuc-II-like_dom"/>
</dbReference>
<dbReference type="EMBL" id="CP046996">
    <property type="protein sequence ID" value="QHA01463.1"/>
    <property type="molecule type" value="Genomic_DNA"/>
</dbReference>
<dbReference type="GO" id="GO:0004386">
    <property type="term" value="F:helicase activity"/>
    <property type="evidence" value="ECO:0007669"/>
    <property type="project" value="InterPro"/>
</dbReference>
<dbReference type="InterPro" id="IPR011335">
    <property type="entry name" value="Restrct_endonuc-II-like"/>
</dbReference>
<keyword evidence="1" id="KW-0175">Coiled coil</keyword>
<feature type="coiled-coil region" evidence="1">
    <location>
        <begin position="80"/>
        <end position="107"/>
    </location>
</feature>
<dbReference type="Pfam" id="PF13195">
    <property type="entry name" value="DUF4011"/>
    <property type="match status" value="1"/>
</dbReference>
<feature type="domain" description="DNA2/NAM7 helicase helicase" evidence="2">
    <location>
        <begin position="277"/>
        <end position="402"/>
    </location>
</feature>
<dbReference type="SUPFAM" id="SSF52540">
    <property type="entry name" value="P-loop containing nucleoside triphosphate hydrolases"/>
    <property type="match status" value="2"/>
</dbReference>
<name>A0A857DKX4_9FIRM</name>